<feature type="region of interest" description="Disordered" evidence="1">
    <location>
        <begin position="1"/>
        <end position="210"/>
    </location>
</feature>
<feature type="compositionally biased region" description="Polar residues" evidence="1">
    <location>
        <begin position="83"/>
        <end position="96"/>
    </location>
</feature>
<sequence length="210" mass="20911">MSSSAGTKVTSDPQARQDPKNENPGVVTSDSLAGESVKEGGSFAANADARGPMDQPSRSVNTATTDTSSATQLDPAPAAEARQASQEWSESAQLNAGSGLEGKGPTYNTAAGGSGAPTGSSGNAGTAPGYVSHPAPVMGDNFQPKGKNISEGGFDENAPNASFNTEIGGKNDPGRVGLQQQDVPVSGGAGARQGQVSNDGQYDVLKDASA</sequence>
<protein>
    <submittedName>
        <fullName evidence="2">Uncharacterized protein</fullName>
    </submittedName>
</protein>
<keyword evidence="3" id="KW-1185">Reference proteome</keyword>
<reference evidence="2 3" key="1">
    <citation type="submission" date="2023-08" db="EMBL/GenBank/DDBJ databases">
        <title>Black Yeasts Isolated from many extreme environments.</title>
        <authorList>
            <person name="Coleine C."/>
            <person name="Stajich J.E."/>
            <person name="Selbmann L."/>
        </authorList>
    </citation>
    <scope>NUCLEOTIDE SEQUENCE [LARGE SCALE GENOMIC DNA]</scope>
    <source>
        <strain evidence="2 3">CCFEE 5935</strain>
    </source>
</reference>
<evidence type="ECO:0000313" key="3">
    <source>
        <dbReference type="Proteomes" id="UP001337655"/>
    </source>
</evidence>
<dbReference type="AlphaFoldDB" id="A0AAV9PB83"/>
<dbReference type="GeneID" id="89926373"/>
<organism evidence="2 3">
    <name type="scientific">Saxophila tyrrhenica</name>
    <dbReference type="NCBI Taxonomy" id="1690608"/>
    <lineage>
        <taxon>Eukaryota</taxon>
        <taxon>Fungi</taxon>
        <taxon>Dikarya</taxon>
        <taxon>Ascomycota</taxon>
        <taxon>Pezizomycotina</taxon>
        <taxon>Dothideomycetes</taxon>
        <taxon>Dothideomycetidae</taxon>
        <taxon>Mycosphaerellales</taxon>
        <taxon>Extremaceae</taxon>
        <taxon>Saxophila</taxon>
    </lineage>
</organism>
<gene>
    <name evidence="2" type="ORF">LTR77_005029</name>
</gene>
<dbReference type="Proteomes" id="UP001337655">
    <property type="component" value="Unassembled WGS sequence"/>
</dbReference>
<feature type="compositionally biased region" description="Polar residues" evidence="1">
    <location>
        <begin position="1"/>
        <end position="14"/>
    </location>
</feature>
<accession>A0AAV9PB83</accession>
<feature type="compositionally biased region" description="Low complexity" evidence="1">
    <location>
        <begin position="117"/>
        <end position="127"/>
    </location>
</feature>
<evidence type="ECO:0000256" key="1">
    <source>
        <dbReference type="SAM" id="MobiDB-lite"/>
    </source>
</evidence>
<feature type="compositionally biased region" description="Polar residues" evidence="1">
    <location>
        <begin position="56"/>
        <end position="72"/>
    </location>
</feature>
<evidence type="ECO:0000313" key="2">
    <source>
        <dbReference type="EMBL" id="KAK5170441.1"/>
    </source>
</evidence>
<proteinExistence type="predicted"/>
<comment type="caution">
    <text evidence="2">The sequence shown here is derived from an EMBL/GenBank/DDBJ whole genome shotgun (WGS) entry which is preliminary data.</text>
</comment>
<dbReference type="RefSeq" id="XP_064659639.1">
    <property type="nucleotide sequence ID" value="XM_064802278.1"/>
</dbReference>
<name>A0AAV9PB83_9PEZI</name>
<dbReference type="EMBL" id="JAVRRT010000007">
    <property type="protein sequence ID" value="KAK5170441.1"/>
    <property type="molecule type" value="Genomic_DNA"/>
</dbReference>